<dbReference type="PANTHER" id="PTHR35007:SF1">
    <property type="entry name" value="PILUS ASSEMBLY PROTEIN"/>
    <property type="match status" value="1"/>
</dbReference>
<keyword evidence="4 6" id="KW-1133">Transmembrane helix</keyword>
<dbReference type="EMBL" id="MWIP01000013">
    <property type="protein sequence ID" value="KAF1685443.1"/>
    <property type="molecule type" value="Genomic_DNA"/>
</dbReference>
<evidence type="ECO:0000256" key="5">
    <source>
        <dbReference type="ARBA" id="ARBA00023136"/>
    </source>
</evidence>
<reference evidence="8 9" key="1">
    <citation type="submission" date="2017-10" db="EMBL/GenBank/DDBJ databases">
        <title>Whole genome sequencing of Pseudoxanthomonas broegbernensis DSM 12573(T).</title>
        <authorList>
            <person name="Kumar S."/>
            <person name="Bansal K."/>
            <person name="Kaur A."/>
            <person name="Patil P."/>
            <person name="Sharma S."/>
            <person name="Patil P.B."/>
        </authorList>
    </citation>
    <scope>NUCLEOTIDE SEQUENCE [LARGE SCALE GENOMIC DNA]</scope>
    <source>
        <strain evidence="8 9">DSM 12573</strain>
    </source>
</reference>
<keyword evidence="9" id="KW-1185">Reference proteome</keyword>
<feature type="transmembrane region" description="Helical" evidence="6">
    <location>
        <begin position="284"/>
        <end position="303"/>
    </location>
</feature>
<organism evidence="8 9">
    <name type="scientific">Pseudoxanthomonas broegbernensis</name>
    <dbReference type="NCBI Taxonomy" id="83619"/>
    <lineage>
        <taxon>Bacteria</taxon>
        <taxon>Pseudomonadati</taxon>
        <taxon>Pseudomonadota</taxon>
        <taxon>Gammaproteobacteria</taxon>
        <taxon>Lysobacterales</taxon>
        <taxon>Lysobacteraceae</taxon>
        <taxon>Pseudoxanthomonas</taxon>
    </lineage>
</organism>
<evidence type="ECO:0000259" key="7">
    <source>
        <dbReference type="Pfam" id="PF00482"/>
    </source>
</evidence>
<dbReference type="Pfam" id="PF00482">
    <property type="entry name" value="T2SSF"/>
    <property type="match status" value="1"/>
</dbReference>
<evidence type="ECO:0000256" key="6">
    <source>
        <dbReference type="SAM" id="Phobius"/>
    </source>
</evidence>
<accession>A0A7V8GKW6</accession>
<feature type="transmembrane region" description="Helical" evidence="6">
    <location>
        <begin position="250"/>
        <end position="272"/>
    </location>
</feature>
<keyword evidence="5 6" id="KW-0472">Membrane</keyword>
<gene>
    <name evidence="8" type="ORF">B1992_11915</name>
</gene>
<evidence type="ECO:0000256" key="1">
    <source>
        <dbReference type="ARBA" id="ARBA00004651"/>
    </source>
</evidence>
<dbReference type="Gene3D" id="1.20.81.30">
    <property type="entry name" value="Type II secretion system (T2SS), domain F"/>
    <property type="match status" value="1"/>
</dbReference>
<keyword evidence="3 6" id="KW-0812">Transmembrane</keyword>
<keyword evidence="2" id="KW-1003">Cell membrane</keyword>
<feature type="transmembrane region" description="Helical" evidence="6">
    <location>
        <begin position="79"/>
        <end position="96"/>
    </location>
</feature>
<feature type="transmembrane region" description="Helical" evidence="6">
    <location>
        <begin position="103"/>
        <end position="121"/>
    </location>
</feature>
<dbReference type="Proteomes" id="UP000462066">
    <property type="component" value="Unassembled WGS sequence"/>
</dbReference>
<evidence type="ECO:0000313" key="9">
    <source>
        <dbReference type="Proteomes" id="UP000462066"/>
    </source>
</evidence>
<comment type="caution">
    <text evidence="8">The sequence shown here is derived from an EMBL/GenBank/DDBJ whole genome shotgun (WGS) entry which is preliminary data.</text>
</comment>
<name>A0A7V8GKW6_9GAMM</name>
<sequence>MNAALLLASIALLLLAAAMEAWRSASRRRLHAANLENVERHLHAHPAAAPSPAAAAPPPRPGRLPWDPWLYRAGLPPGWRIPLVGALAGLILAWLFKQRIGTSGVIPVVLCTYALLCWVWLRRRIERRQQALLRQLPDFLDHMVRLAALGNSLPMAFQSAAAHAPPPLRDLLDATLAASRTGLDLDRALAQASQPTGLRVLHVLAVVLGTGMRVGGRTDQVLQRMSDFMHDLQQARQELSATTSETRASAWVIGLLPPLCALLMAFASPEFFQPMVDEPLGHRLLLIALAMEVIGALLLYRLARSL</sequence>
<evidence type="ECO:0000256" key="3">
    <source>
        <dbReference type="ARBA" id="ARBA00022692"/>
    </source>
</evidence>
<dbReference type="AlphaFoldDB" id="A0A7V8GKW6"/>
<dbReference type="PANTHER" id="PTHR35007">
    <property type="entry name" value="INTEGRAL MEMBRANE PROTEIN-RELATED"/>
    <property type="match status" value="1"/>
</dbReference>
<dbReference type="GO" id="GO:0005886">
    <property type="term" value="C:plasma membrane"/>
    <property type="evidence" value="ECO:0007669"/>
    <property type="project" value="UniProtKB-SubCell"/>
</dbReference>
<evidence type="ECO:0000256" key="4">
    <source>
        <dbReference type="ARBA" id="ARBA00022989"/>
    </source>
</evidence>
<feature type="domain" description="Type II secretion system protein GspF" evidence="7">
    <location>
        <begin position="139"/>
        <end position="264"/>
    </location>
</feature>
<dbReference type="InterPro" id="IPR018076">
    <property type="entry name" value="T2SS_GspF_dom"/>
</dbReference>
<comment type="subcellular location">
    <subcellularLocation>
        <location evidence="1">Cell membrane</location>
        <topology evidence="1">Multi-pass membrane protein</topology>
    </subcellularLocation>
</comment>
<dbReference type="InterPro" id="IPR042094">
    <property type="entry name" value="T2SS_GspF_sf"/>
</dbReference>
<protein>
    <submittedName>
        <fullName evidence="8">Pilus assembly protein</fullName>
    </submittedName>
</protein>
<dbReference type="RefSeq" id="WP_162311721.1">
    <property type="nucleotide sequence ID" value="NZ_JACHGU010000002.1"/>
</dbReference>
<proteinExistence type="predicted"/>
<evidence type="ECO:0000313" key="8">
    <source>
        <dbReference type="EMBL" id="KAF1685443.1"/>
    </source>
</evidence>
<evidence type="ECO:0000256" key="2">
    <source>
        <dbReference type="ARBA" id="ARBA00022475"/>
    </source>
</evidence>